<dbReference type="AlphaFoldDB" id="A0A815CKE8"/>
<proteinExistence type="inferred from homology"/>
<organism evidence="9 10">
    <name type="scientific">Rotaria sordida</name>
    <dbReference type="NCBI Taxonomy" id="392033"/>
    <lineage>
        <taxon>Eukaryota</taxon>
        <taxon>Metazoa</taxon>
        <taxon>Spiralia</taxon>
        <taxon>Gnathifera</taxon>
        <taxon>Rotifera</taxon>
        <taxon>Eurotatoria</taxon>
        <taxon>Bdelloidea</taxon>
        <taxon>Philodinida</taxon>
        <taxon>Philodinidae</taxon>
        <taxon>Rotaria</taxon>
    </lineage>
</organism>
<name>A0A815CKE8_9BILA</name>
<dbReference type="OrthoDB" id="10003276at2759"/>
<reference evidence="9" key="1">
    <citation type="submission" date="2021-02" db="EMBL/GenBank/DDBJ databases">
        <authorList>
            <person name="Nowell W R."/>
        </authorList>
    </citation>
    <scope>NUCLEOTIDE SEQUENCE</scope>
</reference>
<dbReference type="InterPro" id="IPR000945">
    <property type="entry name" value="DBH-like"/>
</dbReference>
<dbReference type="FunFam" id="2.60.120.230:FF:000001">
    <property type="entry name" value="Monooxygenase, DBH-like 1"/>
    <property type="match status" value="1"/>
</dbReference>
<sequence>MIILINQNQAARYISICIAHCGTLAALPILVAWVTNNVGGHTKRAVAVSFVSAVGQIGGVLVPQIYVNVSDLWWNIDETSQEIIFELHVKTTGWIGLGISRAGGMAGADIALGWVDQTGTAYIQDRYAYNHSRPIIDDGEANWIVLQGREVNGWTAIQFKRKFDTCDPMDVPIMSGTNNLIFAYGLVDPDLSQPNNDITYHGSRRGSRTLPLRSYSNPPSTSEFATLDSVEFRLNNFVVPSEDTIYYCEVFKTPTNFITKRHAIAYEIFIDPANLDIVHHLLMFECDPTVNFNGTMLPQGLCDQMDNEVEKCMVNTALGWAVGGDFIVEYPEQAGYPLGANFSVGYYMIQMHYNNPQRLSNRVDASGIRFFLGNTLRQYDLGYLTLGTTANAMSLAIPPNIEQFNVDSYCPMEATENIPESGITVFGAFPHAHLQGRSIWTKLIRNGMPTDYLFNAQSFDFNYQFGNTLPKPIQLYPGDAFYTRCVYNTMNKNIITLGGESTKEEMCLHFFSYYPRMPDLSVCLNLMTPQSWNALINDSSIPFNQSNLIRWLLQRQWTTALATKWQEFYNNALRIVVYGQVTYIELMLATLPPRLQDVEPDKCTKQVNPEPGNAASKTNHTIRQTVFILAITIFLELKIFFEKIQ</sequence>
<dbReference type="CDD" id="cd09631">
    <property type="entry name" value="DOMON_DOH"/>
    <property type="match status" value="1"/>
</dbReference>
<comment type="subcellular location">
    <subcellularLocation>
        <location evidence="1">Membrane</location>
    </subcellularLocation>
</comment>
<evidence type="ECO:0000256" key="4">
    <source>
        <dbReference type="ARBA" id="ARBA00023136"/>
    </source>
</evidence>
<evidence type="ECO:0000256" key="1">
    <source>
        <dbReference type="ARBA" id="ARBA00004370"/>
    </source>
</evidence>
<dbReference type="Pfam" id="PF03351">
    <property type="entry name" value="DOMON"/>
    <property type="match status" value="1"/>
</dbReference>
<evidence type="ECO:0000256" key="6">
    <source>
        <dbReference type="ARBA" id="ARBA00023180"/>
    </source>
</evidence>
<dbReference type="Gene3D" id="2.60.120.230">
    <property type="match status" value="1"/>
</dbReference>
<dbReference type="InterPro" id="IPR005018">
    <property type="entry name" value="DOMON_domain"/>
</dbReference>
<dbReference type="SUPFAM" id="SSF49344">
    <property type="entry name" value="CBD9-like"/>
    <property type="match status" value="1"/>
</dbReference>
<dbReference type="PANTHER" id="PTHR10157">
    <property type="entry name" value="DOPAMINE BETA HYDROXYLASE RELATED"/>
    <property type="match status" value="1"/>
</dbReference>
<evidence type="ECO:0000256" key="3">
    <source>
        <dbReference type="ARBA" id="ARBA00022729"/>
    </source>
</evidence>
<comment type="caution">
    <text evidence="9">The sequence shown here is derived from an EMBL/GenBank/DDBJ whole genome shotgun (WGS) entry which is preliminary data.</text>
</comment>
<dbReference type="Gene3D" id="2.60.120.310">
    <property type="entry name" value="Copper type II, ascorbate-dependent monooxygenase, N-terminal domain"/>
    <property type="match status" value="1"/>
</dbReference>
<keyword evidence="5" id="KW-1015">Disulfide bond</keyword>
<evidence type="ECO:0000256" key="5">
    <source>
        <dbReference type="ARBA" id="ARBA00023157"/>
    </source>
</evidence>
<keyword evidence="4 7" id="KW-0472">Membrane</keyword>
<keyword evidence="6" id="KW-0325">Glycoprotein</keyword>
<keyword evidence="3" id="KW-0732">Signal</keyword>
<evidence type="ECO:0000256" key="2">
    <source>
        <dbReference type="ARBA" id="ARBA00010676"/>
    </source>
</evidence>
<gene>
    <name evidence="9" type="ORF">RFH988_LOCUS28895</name>
</gene>
<dbReference type="InterPro" id="IPR036939">
    <property type="entry name" value="Cu2_ascorb_mOase_N_sf"/>
</dbReference>
<dbReference type="GO" id="GO:0004500">
    <property type="term" value="F:dopamine beta-monooxygenase activity"/>
    <property type="evidence" value="ECO:0007669"/>
    <property type="project" value="InterPro"/>
</dbReference>
<dbReference type="Gene3D" id="2.60.40.1210">
    <property type="entry name" value="Cellobiose dehydrogenase, cytochrome domain"/>
    <property type="match status" value="1"/>
</dbReference>
<evidence type="ECO:0000313" key="10">
    <source>
        <dbReference type="Proteomes" id="UP000663882"/>
    </source>
</evidence>
<dbReference type="FunFam" id="2.60.40.1210:FF:000001">
    <property type="entry name" value="Monooxygenase, DBH-like 1, like"/>
    <property type="match status" value="1"/>
</dbReference>
<accession>A0A815CKE8</accession>
<dbReference type="SUPFAM" id="SSF49742">
    <property type="entry name" value="PHM/PNGase F"/>
    <property type="match status" value="2"/>
</dbReference>
<evidence type="ECO:0000259" key="8">
    <source>
        <dbReference type="PROSITE" id="PS50836"/>
    </source>
</evidence>
<dbReference type="InterPro" id="IPR008977">
    <property type="entry name" value="PHM/PNGase_F_dom_sf"/>
</dbReference>
<keyword evidence="7" id="KW-0812">Transmembrane</keyword>
<dbReference type="PRINTS" id="PR00767">
    <property type="entry name" value="DBMONOXGNASE"/>
</dbReference>
<dbReference type="Proteomes" id="UP000663882">
    <property type="component" value="Unassembled WGS sequence"/>
</dbReference>
<dbReference type="InterPro" id="IPR014784">
    <property type="entry name" value="Cu2_ascorb_mOase-like_C"/>
</dbReference>
<dbReference type="SMART" id="SM00664">
    <property type="entry name" value="DoH"/>
    <property type="match status" value="1"/>
</dbReference>
<dbReference type="EMBL" id="CAJNOO010002628">
    <property type="protein sequence ID" value="CAF1284856.1"/>
    <property type="molecule type" value="Genomic_DNA"/>
</dbReference>
<dbReference type="SUPFAM" id="SSF103473">
    <property type="entry name" value="MFS general substrate transporter"/>
    <property type="match status" value="1"/>
</dbReference>
<dbReference type="InterPro" id="IPR024548">
    <property type="entry name" value="Cu2_monoox_C"/>
</dbReference>
<dbReference type="InterPro" id="IPR045266">
    <property type="entry name" value="DOH_DOMON"/>
</dbReference>
<feature type="transmembrane region" description="Helical" evidence="7">
    <location>
        <begin position="12"/>
        <end position="34"/>
    </location>
</feature>
<dbReference type="InterPro" id="IPR036259">
    <property type="entry name" value="MFS_trans_sf"/>
</dbReference>
<dbReference type="GO" id="GO:0005507">
    <property type="term" value="F:copper ion binding"/>
    <property type="evidence" value="ECO:0007669"/>
    <property type="project" value="InterPro"/>
</dbReference>
<dbReference type="GO" id="GO:0016020">
    <property type="term" value="C:membrane"/>
    <property type="evidence" value="ECO:0007669"/>
    <property type="project" value="UniProtKB-SubCell"/>
</dbReference>
<dbReference type="InterPro" id="IPR028460">
    <property type="entry name" value="Tbh/DBH"/>
</dbReference>
<protein>
    <recommendedName>
        <fullName evidence="8">DOMON domain-containing protein</fullName>
    </recommendedName>
</protein>
<dbReference type="PROSITE" id="PS50836">
    <property type="entry name" value="DOMON"/>
    <property type="match status" value="1"/>
</dbReference>
<comment type="similarity">
    <text evidence="2">Belongs to the copper type II ascorbate-dependent monooxygenase family.</text>
</comment>
<evidence type="ECO:0000256" key="7">
    <source>
        <dbReference type="SAM" id="Phobius"/>
    </source>
</evidence>
<dbReference type="InterPro" id="IPR000323">
    <property type="entry name" value="Cu2_ascorb_mOase_N"/>
</dbReference>
<dbReference type="PANTHER" id="PTHR10157:SF23">
    <property type="entry name" value="MOXD1 HOMOLOG 1"/>
    <property type="match status" value="1"/>
</dbReference>
<dbReference type="Pfam" id="PF01082">
    <property type="entry name" value="Cu2_monooxygen"/>
    <property type="match status" value="1"/>
</dbReference>
<feature type="domain" description="DOMON" evidence="8">
    <location>
        <begin position="68"/>
        <end position="185"/>
    </location>
</feature>
<dbReference type="Pfam" id="PF03712">
    <property type="entry name" value="Cu2_monoox_C"/>
    <property type="match status" value="1"/>
</dbReference>
<keyword evidence="7" id="KW-1133">Transmembrane helix</keyword>
<evidence type="ECO:0000313" key="9">
    <source>
        <dbReference type="EMBL" id="CAF1284856.1"/>
    </source>
</evidence>